<evidence type="ECO:0000313" key="2">
    <source>
        <dbReference type="EMBL" id="MBT1706405.1"/>
    </source>
</evidence>
<feature type="domain" description="Mannose-6-phosphate isomerase type II C-terminal" evidence="1">
    <location>
        <begin position="56"/>
        <end position="167"/>
    </location>
</feature>
<dbReference type="EMBL" id="JAHESD010000108">
    <property type="protein sequence ID" value="MBT1706405.1"/>
    <property type="molecule type" value="Genomic_DNA"/>
</dbReference>
<dbReference type="GO" id="GO:0016853">
    <property type="term" value="F:isomerase activity"/>
    <property type="evidence" value="ECO:0007669"/>
    <property type="project" value="UniProtKB-KW"/>
</dbReference>
<keyword evidence="2" id="KW-0413">Isomerase</keyword>
<gene>
    <name evidence="2" type="ORF">KK060_24215</name>
</gene>
<name>A0ABS5VYB1_9BACT</name>
<dbReference type="InterPro" id="IPR011051">
    <property type="entry name" value="RmlC_Cupin_sf"/>
</dbReference>
<evidence type="ECO:0000259" key="1">
    <source>
        <dbReference type="Pfam" id="PF01050"/>
    </source>
</evidence>
<evidence type="ECO:0000313" key="3">
    <source>
        <dbReference type="Proteomes" id="UP000772618"/>
    </source>
</evidence>
<proteinExistence type="predicted"/>
<organism evidence="2 3">
    <name type="scientific">Chryseosolibacter indicus</name>
    <dbReference type="NCBI Taxonomy" id="2782351"/>
    <lineage>
        <taxon>Bacteria</taxon>
        <taxon>Pseudomonadati</taxon>
        <taxon>Bacteroidota</taxon>
        <taxon>Cytophagia</taxon>
        <taxon>Cytophagales</taxon>
        <taxon>Chryseotaleaceae</taxon>
        <taxon>Chryseosolibacter</taxon>
    </lineage>
</organism>
<protein>
    <submittedName>
        <fullName evidence="2">Phosphoheptose isomerase</fullName>
    </submittedName>
</protein>
<accession>A0ABS5VYB1</accession>
<dbReference type="SUPFAM" id="SSF51182">
    <property type="entry name" value="RmlC-like cupins"/>
    <property type="match status" value="1"/>
</dbReference>
<dbReference type="Proteomes" id="UP000772618">
    <property type="component" value="Unassembled WGS sequence"/>
</dbReference>
<dbReference type="RefSeq" id="WP_254157708.1">
    <property type="nucleotide sequence ID" value="NZ_JAHESD010000108.1"/>
</dbReference>
<dbReference type="Pfam" id="PF01050">
    <property type="entry name" value="MannoseP_isomer"/>
    <property type="match status" value="1"/>
</dbReference>
<reference evidence="2 3" key="1">
    <citation type="submission" date="2021-05" db="EMBL/GenBank/DDBJ databases">
        <title>A Polyphasic approach of four new species of the genus Ohtaekwangia: Ohtaekwangia histidinii sp. nov., Ohtaekwangia cretensis sp. nov., Ohtaekwangia indiensis sp. nov., Ohtaekwangia reichenbachii sp. nov. from diverse environment.</title>
        <authorList>
            <person name="Octaviana S."/>
        </authorList>
    </citation>
    <scope>NUCLEOTIDE SEQUENCE [LARGE SCALE GENOMIC DNA]</scope>
    <source>
        <strain evidence="2 3">PWU20</strain>
    </source>
</reference>
<comment type="caution">
    <text evidence="2">The sequence shown here is derived from an EMBL/GenBank/DDBJ whole genome shotgun (WGS) entry which is preliminary data.</text>
</comment>
<sequence>MSTPLSLQGEKTEVLSSVEKHLQGLGFNIVAKDFSRPWGGFFVIDETQAEKFGNLFFPGIEIASLKIGGKLSPKILMVQTGKRLSWQYHHRRAEIWKLVAGTAGVVTSQTDEEGSVKKLEVNEIIRLNQGQRHRLVGLDGWGMISEIWQHTDANNPSDEDDIVRVQDDFGR</sequence>
<dbReference type="InterPro" id="IPR001538">
    <property type="entry name" value="Man6P_isomerase-2_C"/>
</dbReference>
<keyword evidence="3" id="KW-1185">Reference proteome</keyword>